<evidence type="ECO:0000256" key="1">
    <source>
        <dbReference type="ARBA" id="ARBA00022559"/>
    </source>
</evidence>
<protein>
    <recommendedName>
        <fullName evidence="6">Peroxidase</fullName>
    </recommendedName>
</protein>
<dbReference type="AlphaFoldDB" id="A0AAU9V585"/>
<dbReference type="Pfam" id="PF03098">
    <property type="entry name" value="An_peroxidase"/>
    <property type="match status" value="1"/>
</dbReference>
<dbReference type="SUPFAM" id="SSF48113">
    <property type="entry name" value="Heme-dependent peroxidases"/>
    <property type="match status" value="1"/>
</dbReference>
<keyword evidence="2" id="KW-0479">Metal-binding</keyword>
<dbReference type="PANTHER" id="PTHR11475">
    <property type="entry name" value="OXIDASE/PEROXIDASE"/>
    <property type="match status" value="1"/>
</dbReference>
<comment type="caution">
    <text evidence="4">The sequence shown here is derived from an EMBL/GenBank/DDBJ whole genome shotgun (WGS) entry which is preliminary data.</text>
</comment>
<keyword evidence="2" id="KW-0408">Iron</keyword>
<dbReference type="InterPro" id="IPR019791">
    <property type="entry name" value="Haem_peroxidase_animal"/>
</dbReference>
<feature type="binding site" description="axial binding residue" evidence="2">
    <location>
        <position position="382"/>
    </location>
    <ligand>
        <name>heme b</name>
        <dbReference type="ChEBI" id="CHEBI:60344"/>
    </ligand>
    <ligandPart>
        <name>Fe</name>
        <dbReference type="ChEBI" id="CHEBI:18248"/>
    </ligandPart>
</feature>
<keyword evidence="1" id="KW-0575">Peroxidase</keyword>
<keyword evidence="5" id="KW-1185">Reference proteome</keyword>
<dbReference type="Proteomes" id="UP001153954">
    <property type="component" value="Unassembled WGS sequence"/>
</dbReference>
<evidence type="ECO:0008006" key="6">
    <source>
        <dbReference type="Google" id="ProtNLM"/>
    </source>
</evidence>
<dbReference type="GO" id="GO:0004601">
    <property type="term" value="F:peroxidase activity"/>
    <property type="evidence" value="ECO:0007669"/>
    <property type="project" value="UniProtKB-KW"/>
</dbReference>
<evidence type="ECO:0000256" key="2">
    <source>
        <dbReference type="PIRSR" id="PIRSR619791-2"/>
    </source>
</evidence>
<dbReference type="PROSITE" id="PS50292">
    <property type="entry name" value="PEROXIDASE_3"/>
    <property type="match status" value="1"/>
</dbReference>
<dbReference type="GO" id="GO:0046872">
    <property type="term" value="F:metal ion binding"/>
    <property type="evidence" value="ECO:0007669"/>
    <property type="project" value="UniProtKB-KW"/>
</dbReference>
<evidence type="ECO:0000256" key="3">
    <source>
        <dbReference type="SAM" id="SignalP"/>
    </source>
</evidence>
<dbReference type="InterPro" id="IPR037120">
    <property type="entry name" value="Haem_peroxidase_sf_animal"/>
</dbReference>
<dbReference type="GO" id="GO:0006979">
    <property type="term" value="P:response to oxidative stress"/>
    <property type="evidence" value="ECO:0007669"/>
    <property type="project" value="InterPro"/>
</dbReference>
<dbReference type="PRINTS" id="PR00457">
    <property type="entry name" value="ANPEROXIDASE"/>
</dbReference>
<organism evidence="4 5">
    <name type="scientific">Euphydryas editha</name>
    <name type="common">Edith's checkerspot</name>
    <dbReference type="NCBI Taxonomy" id="104508"/>
    <lineage>
        <taxon>Eukaryota</taxon>
        <taxon>Metazoa</taxon>
        <taxon>Ecdysozoa</taxon>
        <taxon>Arthropoda</taxon>
        <taxon>Hexapoda</taxon>
        <taxon>Insecta</taxon>
        <taxon>Pterygota</taxon>
        <taxon>Neoptera</taxon>
        <taxon>Endopterygota</taxon>
        <taxon>Lepidoptera</taxon>
        <taxon>Glossata</taxon>
        <taxon>Ditrysia</taxon>
        <taxon>Papilionoidea</taxon>
        <taxon>Nymphalidae</taxon>
        <taxon>Nymphalinae</taxon>
        <taxon>Euphydryas</taxon>
    </lineage>
</organism>
<gene>
    <name evidence="4" type="ORF">EEDITHA_LOCUS21013</name>
</gene>
<proteinExistence type="predicted"/>
<keyword evidence="1" id="KW-0560">Oxidoreductase</keyword>
<evidence type="ECO:0000313" key="5">
    <source>
        <dbReference type="Proteomes" id="UP001153954"/>
    </source>
</evidence>
<evidence type="ECO:0000313" key="4">
    <source>
        <dbReference type="EMBL" id="CAH2106937.1"/>
    </source>
</evidence>
<dbReference type="EMBL" id="CAKOGL010000030">
    <property type="protein sequence ID" value="CAH2106937.1"/>
    <property type="molecule type" value="Genomic_DNA"/>
</dbReference>
<dbReference type="PANTHER" id="PTHR11475:SF86">
    <property type="entry name" value="PEROXIDASE"/>
    <property type="match status" value="1"/>
</dbReference>
<dbReference type="InterPro" id="IPR010255">
    <property type="entry name" value="Haem_peroxidase_sf"/>
</dbReference>
<sequence>MFRLFLLGLISCLRAESIFYDSYSGNVLTHENVKLYIKRNTTFWCINEIQPCKSLEGRRVDGSCNNPKYPSRGAPHTPTYRLLPAYYDKDFEPRKSKSGEPLPLSRSVRTNVLAEGRVPDLRFTQLLTHFWVYILGDIISVHDSVNYVLWTTHCCQEEGKKDKACTPNIIPDDDPVHRFSSIRCMNLTRPMSFQSQGCVRNDTIPERIMSETPALDLNHIYGASLEILNAKGRLFKNGLLKFEEENGKLWPPSMKTKETLCILNQPPHETRCHDTPNSGSNSILGSNLFSIWTWRLHNRIATTLLKLNPCWSDDRLFFTTRDIVIAINIQIIYYELMPALMGYENLVKEGVISTNKEFRDPYDKAFVPQTSLEFMYVQRWAHVIQEGRIKMYDENGYYLKEQRLVNMTLRTGYLVDNLEYITQGAFRQPAAKYDYIVDPDMAETIFGQMQVASDVFASDLTKGRYFGFAPYVEYRKLCSGKTYSTFKDLLDVIDPERIELLKEKYKHVEDIDLMTGIWLERPVKGGYLPVTAYCLMVEQLHRLMVSDRHWYERPNRPNAFTLEQLLEVRKASVAEILCAVGDTVTEIQPHAFYLPGKGNEIISCKKIQKISLWPWKDWKCNEK</sequence>
<accession>A0AAU9V585</accession>
<dbReference type="Gene3D" id="1.10.640.10">
    <property type="entry name" value="Haem peroxidase domain superfamily, animal type"/>
    <property type="match status" value="1"/>
</dbReference>
<reference evidence="4" key="1">
    <citation type="submission" date="2022-03" db="EMBL/GenBank/DDBJ databases">
        <authorList>
            <person name="Tunstrom K."/>
        </authorList>
    </citation>
    <scope>NUCLEOTIDE SEQUENCE</scope>
</reference>
<keyword evidence="3" id="KW-0732">Signal</keyword>
<feature type="chain" id="PRO_5043762447" description="Peroxidase" evidence="3">
    <location>
        <begin position="16"/>
        <end position="623"/>
    </location>
</feature>
<keyword evidence="2" id="KW-0349">Heme</keyword>
<name>A0AAU9V585_EUPED</name>
<feature type="signal peptide" evidence="3">
    <location>
        <begin position="1"/>
        <end position="15"/>
    </location>
</feature>
<dbReference type="GO" id="GO:0020037">
    <property type="term" value="F:heme binding"/>
    <property type="evidence" value="ECO:0007669"/>
    <property type="project" value="InterPro"/>
</dbReference>